<evidence type="ECO:0000313" key="9">
    <source>
        <dbReference type="Proteomes" id="UP000193920"/>
    </source>
</evidence>
<dbReference type="PANTHER" id="PTHR13513:SF9">
    <property type="entry name" value="E3 UBIQUITIN-PROTEIN LIGASE UBR7-RELATED"/>
    <property type="match status" value="1"/>
</dbReference>
<dbReference type="PROSITE" id="PS50016">
    <property type="entry name" value="ZF_PHD_2"/>
    <property type="match status" value="1"/>
</dbReference>
<sequence>MEDNNKKDLNKKDENENDKENYITAVDYLIKQEELEQEAKEVYSKKFDKCTYDLGYIKQQVYICMTCTNNNAGFCYSCSIACHSRHDVRELFSKRNFRCDCGNSKFPGKCCLKDKTDTINEKNKYNHNFSGRFCWCNKVYDPDEDELMFQCNICEEWFHASCITKDKEKVSESFDDYICRDCVDKYNFIKKYKFMKNICFIPYKNDNNDQNISNENTKRKFDETDINNDELNKKIKTGSNDDEIKEQIKFKMNENNSDNKTIIQSDIKKNKVNENLNEIKLISVVNDNENKNKQKPIDVVNDNNDDDSDCILSLGSINKTDLNQRYDVFCNDKFNTVFCKCNHCKKMYNKLNINFLIEDDLTYEPEEDDDLDGTLFERGVKVLNHASRVPLIECISGYNKLKDKLTDYFKEFAEKKKVVTDEDIKYFFDNLQYQNKKNVY</sequence>
<dbReference type="GO" id="GO:0061630">
    <property type="term" value="F:ubiquitin protein ligase activity"/>
    <property type="evidence" value="ECO:0007669"/>
    <property type="project" value="InterPro"/>
</dbReference>
<feature type="zinc finger region" description="UBR-type" evidence="5">
    <location>
        <begin position="48"/>
        <end position="115"/>
    </location>
</feature>
<dbReference type="CDD" id="cd15542">
    <property type="entry name" value="PHD_UBR7"/>
    <property type="match status" value="1"/>
</dbReference>
<dbReference type="Gene3D" id="3.30.40.10">
    <property type="entry name" value="Zinc/RING finger domain, C3HC4 (zinc finger)"/>
    <property type="match status" value="1"/>
</dbReference>
<evidence type="ECO:0008006" key="10">
    <source>
        <dbReference type="Google" id="ProtNLM"/>
    </source>
</evidence>
<dbReference type="PROSITE" id="PS01359">
    <property type="entry name" value="ZF_PHD_1"/>
    <property type="match status" value="1"/>
</dbReference>
<dbReference type="InterPro" id="IPR047506">
    <property type="entry name" value="UBR7-like_UBR-box"/>
</dbReference>
<dbReference type="PROSITE" id="PS51157">
    <property type="entry name" value="ZF_UBR"/>
    <property type="match status" value="1"/>
</dbReference>
<keyword evidence="1" id="KW-0479">Metal-binding</keyword>
<dbReference type="GO" id="GO:0008270">
    <property type="term" value="F:zinc ion binding"/>
    <property type="evidence" value="ECO:0007669"/>
    <property type="project" value="UniProtKB-KW"/>
</dbReference>
<dbReference type="CDD" id="cd19677">
    <property type="entry name" value="UBR-box_UBR7"/>
    <property type="match status" value="1"/>
</dbReference>
<proteinExistence type="predicted"/>
<dbReference type="InterPro" id="IPR003126">
    <property type="entry name" value="Znf_UBR"/>
</dbReference>
<keyword evidence="2 4" id="KW-0863">Zinc-finger</keyword>
<dbReference type="SUPFAM" id="SSF57903">
    <property type="entry name" value="FYVE/PHD zinc finger"/>
    <property type="match status" value="1"/>
</dbReference>
<dbReference type="EMBL" id="MCOG01000269">
    <property type="protein sequence ID" value="ORY21264.1"/>
    <property type="molecule type" value="Genomic_DNA"/>
</dbReference>
<evidence type="ECO:0000256" key="5">
    <source>
        <dbReference type="PROSITE-ProRule" id="PRU00508"/>
    </source>
</evidence>
<dbReference type="PANTHER" id="PTHR13513">
    <property type="entry name" value="E3 UBIQUITIN-PROTEIN LIGASE UBR7"/>
    <property type="match status" value="1"/>
</dbReference>
<comment type="caution">
    <text evidence="8">The sequence shown here is derived from an EMBL/GenBank/DDBJ whole genome shotgun (WGS) entry which is preliminary data.</text>
</comment>
<dbReference type="SMART" id="SM00249">
    <property type="entry name" value="PHD"/>
    <property type="match status" value="1"/>
</dbReference>
<dbReference type="InterPro" id="IPR013083">
    <property type="entry name" value="Znf_RING/FYVE/PHD"/>
</dbReference>
<organism evidence="8 9">
    <name type="scientific">Neocallimastix californiae</name>
    <dbReference type="NCBI Taxonomy" id="1754190"/>
    <lineage>
        <taxon>Eukaryota</taxon>
        <taxon>Fungi</taxon>
        <taxon>Fungi incertae sedis</taxon>
        <taxon>Chytridiomycota</taxon>
        <taxon>Chytridiomycota incertae sedis</taxon>
        <taxon>Neocallimastigomycetes</taxon>
        <taxon>Neocallimastigales</taxon>
        <taxon>Neocallimastigaceae</taxon>
        <taxon>Neocallimastix</taxon>
    </lineage>
</organism>
<dbReference type="AlphaFoldDB" id="A0A1Y2AFP4"/>
<dbReference type="InterPro" id="IPR040204">
    <property type="entry name" value="UBR7"/>
</dbReference>
<protein>
    <recommendedName>
        <fullName evidence="10">UBR-type domain-containing protein</fullName>
    </recommendedName>
</protein>
<dbReference type="Pfam" id="PF00628">
    <property type="entry name" value="PHD"/>
    <property type="match status" value="1"/>
</dbReference>
<dbReference type="InterPro" id="IPR011011">
    <property type="entry name" value="Znf_FYVE_PHD"/>
</dbReference>
<evidence type="ECO:0000256" key="3">
    <source>
        <dbReference type="ARBA" id="ARBA00022833"/>
    </source>
</evidence>
<feature type="domain" description="UBR-type" evidence="7">
    <location>
        <begin position="48"/>
        <end position="115"/>
    </location>
</feature>
<evidence type="ECO:0000256" key="4">
    <source>
        <dbReference type="PROSITE-ProRule" id="PRU00146"/>
    </source>
</evidence>
<dbReference type="InterPro" id="IPR001965">
    <property type="entry name" value="Znf_PHD"/>
</dbReference>
<dbReference type="STRING" id="1754190.A0A1Y2AFP4"/>
<keyword evidence="9" id="KW-1185">Reference proteome</keyword>
<dbReference type="InterPro" id="IPR019787">
    <property type="entry name" value="Znf_PHD-finger"/>
</dbReference>
<feature type="domain" description="PHD-type" evidence="6">
    <location>
        <begin position="131"/>
        <end position="185"/>
    </location>
</feature>
<evidence type="ECO:0000259" key="7">
    <source>
        <dbReference type="PROSITE" id="PS51157"/>
    </source>
</evidence>
<evidence type="ECO:0000256" key="2">
    <source>
        <dbReference type="ARBA" id="ARBA00022771"/>
    </source>
</evidence>
<dbReference type="GO" id="GO:0005737">
    <property type="term" value="C:cytoplasm"/>
    <property type="evidence" value="ECO:0007669"/>
    <property type="project" value="TreeGrafter"/>
</dbReference>
<dbReference type="OrthoDB" id="5795902at2759"/>
<dbReference type="Proteomes" id="UP000193920">
    <property type="component" value="Unassembled WGS sequence"/>
</dbReference>
<evidence type="ECO:0000313" key="8">
    <source>
        <dbReference type="EMBL" id="ORY21264.1"/>
    </source>
</evidence>
<evidence type="ECO:0000259" key="6">
    <source>
        <dbReference type="PROSITE" id="PS50016"/>
    </source>
</evidence>
<keyword evidence="3" id="KW-0862">Zinc</keyword>
<gene>
    <name evidence="8" type="ORF">LY90DRAFT_390765</name>
</gene>
<dbReference type="Pfam" id="PF02207">
    <property type="entry name" value="zf-UBR"/>
    <property type="match status" value="1"/>
</dbReference>
<reference evidence="8 9" key="1">
    <citation type="submission" date="2016-08" db="EMBL/GenBank/DDBJ databases">
        <title>A Parts List for Fungal Cellulosomes Revealed by Comparative Genomics.</title>
        <authorList>
            <consortium name="DOE Joint Genome Institute"/>
            <person name="Haitjema C.H."/>
            <person name="Gilmore S.P."/>
            <person name="Henske J.K."/>
            <person name="Solomon K.V."/>
            <person name="De Groot R."/>
            <person name="Kuo A."/>
            <person name="Mondo S.J."/>
            <person name="Salamov A.A."/>
            <person name="Labutti K."/>
            <person name="Zhao Z."/>
            <person name="Chiniquy J."/>
            <person name="Barry K."/>
            <person name="Brewer H.M."/>
            <person name="Purvine S.O."/>
            <person name="Wright A.T."/>
            <person name="Boxma B."/>
            <person name="Van Alen T."/>
            <person name="Hackstein J.H."/>
            <person name="Baker S.E."/>
            <person name="Grigoriev I.V."/>
            <person name="O'Malley M.A."/>
        </authorList>
    </citation>
    <scope>NUCLEOTIDE SEQUENCE [LARGE SCALE GENOMIC DNA]</scope>
    <source>
        <strain evidence="8 9">G1</strain>
    </source>
</reference>
<dbReference type="InterPro" id="IPR019786">
    <property type="entry name" value="Zinc_finger_PHD-type_CS"/>
</dbReference>
<evidence type="ECO:0000256" key="1">
    <source>
        <dbReference type="ARBA" id="ARBA00022723"/>
    </source>
</evidence>
<dbReference type="SMART" id="SM00396">
    <property type="entry name" value="ZnF_UBR1"/>
    <property type="match status" value="1"/>
</dbReference>
<name>A0A1Y2AFP4_9FUNG</name>
<accession>A0A1Y2AFP4</accession>